<protein>
    <submittedName>
        <fullName evidence="2">Uncharacterized protein</fullName>
    </submittedName>
</protein>
<gene>
    <name evidence="2" type="ORF">BT96DRAFT_919789</name>
</gene>
<dbReference type="EMBL" id="ML769463">
    <property type="protein sequence ID" value="KAE9399874.1"/>
    <property type="molecule type" value="Genomic_DNA"/>
</dbReference>
<reference evidence="2" key="1">
    <citation type="journal article" date="2019" name="Environ. Microbiol.">
        <title>Fungal ecological strategies reflected in gene transcription - a case study of two litter decomposers.</title>
        <authorList>
            <person name="Barbi F."/>
            <person name="Kohler A."/>
            <person name="Barry K."/>
            <person name="Baskaran P."/>
            <person name="Daum C."/>
            <person name="Fauchery L."/>
            <person name="Ihrmark K."/>
            <person name="Kuo A."/>
            <person name="LaButti K."/>
            <person name="Lipzen A."/>
            <person name="Morin E."/>
            <person name="Grigoriev I.V."/>
            <person name="Henrissat B."/>
            <person name="Lindahl B."/>
            <person name="Martin F."/>
        </authorList>
    </citation>
    <scope>NUCLEOTIDE SEQUENCE</scope>
    <source>
        <strain evidence="2">JB14</strain>
    </source>
</reference>
<proteinExistence type="predicted"/>
<keyword evidence="3" id="KW-1185">Reference proteome</keyword>
<evidence type="ECO:0000313" key="2">
    <source>
        <dbReference type="EMBL" id="KAE9399874.1"/>
    </source>
</evidence>
<feature type="region of interest" description="Disordered" evidence="1">
    <location>
        <begin position="1"/>
        <end position="25"/>
    </location>
</feature>
<sequence>MADPDVLSVHEPSLGEGPEVTAADREQWEELREDDTTTVMITRPYSSSCEIIKMASGTGPVFF</sequence>
<accession>A0A6A4HS53</accession>
<evidence type="ECO:0000313" key="3">
    <source>
        <dbReference type="Proteomes" id="UP000799118"/>
    </source>
</evidence>
<dbReference type="AlphaFoldDB" id="A0A6A4HS53"/>
<dbReference type="Proteomes" id="UP000799118">
    <property type="component" value="Unassembled WGS sequence"/>
</dbReference>
<organism evidence="2 3">
    <name type="scientific">Gymnopus androsaceus JB14</name>
    <dbReference type="NCBI Taxonomy" id="1447944"/>
    <lineage>
        <taxon>Eukaryota</taxon>
        <taxon>Fungi</taxon>
        <taxon>Dikarya</taxon>
        <taxon>Basidiomycota</taxon>
        <taxon>Agaricomycotina</taxon>
        <taxon>Agaricomycetes</taxon>
        <taxon>Agaricomycetidae</taxon>
        <taxon>Agaricales</taxon>
        <taxon>Marasmiineae</taxon>
        <taxon>Omphalotaceae</taxon>
        <taxon>Gymnopus</taxon>
    </lineage>
</organism>
<evidence type="ECO:0000256" key="1">
    <source>
        <dbReference type="SAM" id="MobiDB-lite"/>
    </source>
</evidence>
<name>A0A6A4HS53_9AGAR</name>